<keyword evidence="7" id="KW-0175">Coiled coil</keyword>
<dbReference type="EMBL" id="PZQS01000003">
    <property type="protein sequence ID" value="PVD34867.1"/>
    <property type="molecule type" value="Genomic_DNA"/>
</dbReference>
<dbReference type="PROSITE" id="PS00178">
    <property type="entry name" value="AA_TRNA_LIGASE_I"/>
    <property type="match status" value="1"/>
</dbReference>
<keyword evidence="1 6" id="KW-0436">Ligase</keyword>
<evidence type="ECO:0000313" key="9">
    <source>
        <dbReference type="EMBL" id="PVD34867.1"/>
    </source>
</evidence>
<keyword evidence="3 6" id="KW-0067">ATP-binding</keyword>
<sequence>MADDIKQYLFRVDQAEKEIDQLKAEIKVLQDSSNVPDVGSVSSAVEKLQTENAKLTYQLNHLKRFLQEEHLRERSCSVSVQCMLEDVFRMAIMSAFPELESPAVMVTPSSKMADYQCNSAMSLAQLIGNSGGKKINPREVAQAIVDKLPETDFYEKRASHYTSPGYTSTPVLPKRVVIDFSSPNIAKEMHVGHLRSTIIGESISRLLEWVGHDVLRINHLGDWGTQFGMLIAHLQDKFPNFLKETPPISDLQAFYKESKKRFDEDEEFKKRAYECVVKLQSYEPVHYKAWQMIYQISMNEFQKVYDRLQVHLVDRGESFYQERMKVLMKELIDKGIAEKDEEGRIVMFVPGYQVPLILVKSDGGYTYDTSDLACIRQRLQEEKGEWLIYVVDSGQSTHLNTIYEAARHLGWIDPAKHRVEACWLRSCAWRRQLGLVHLSTVRGQCLKFIMVHPPLSLTAQSGSRSRDVMFSFGRCWDGGMWKGGVLVKTWGAM</sequence>
<keyword evidence="2 6" id="KW-0547">Nucleotide-binding</keyword>
<dbReference type="GO" id="GO:0006420">
    <property type="term" value="P:arginyl-tRNA aminoacylation"/>
    <property type="evidence" value="ECO:0007669"/>
    <property type="project" value="InterPro"/>
</dbReference>
<evidence type="ECO:0000256" key="2">
    <source>
        <dbReference type="ARBA" id="ARBA00022741"/>
    </source>
</evidence>
<accession>A0A2T7PND4</accession>
<evidence type="ECO:0000313" key="10">
    <source>
        <dbReference type="Proteomes" id="UP000245119"/>
    </source>
</evidence>
<dbReference type="STRING" id="400727.A0A2T7PND4"/>
<name>A0A2T7PND4_POMCA</name>
<organism evidence="9 10">
    <name type="scientific">Pomacea canaliculata</name>
    <name type="common">Golden apple snail</name>
    <dbReference type="NCBI Taxonomy" id="400727"/>
    <lineage>
        <taxon>Eukaryota</taxon>
        <taxon>Metazoa</taxon>
        <taxon>Spiralia</taxon>
        <taxon>Lophotrochozoa</taxon>
        <taxon>Mollusca</taxon>
        <taxon>Gastropoda</taxon>
        <taxon>Caenogastropoda</taxon>
        <taxon>Architaenioglossa</taxon>
        <taxon>Ampullarioidea</taxon>
        <taxon>Ampullariidae</taxon>
        <taxon>Pomacea</taxon>
    </lineage>
</organism>
<evidence type="ECO:0000259" key="8">
    <source>
        <dbReference type="SMART" id="SM01016"/>
    </source>
</evidence>
<dbReference type="SUPFAM" id="SSF52374">
    <property type="entry name" value="Nucleotidylyl transferase"/>
    <property type="match status" value="1"/>
</dbReference>
<dbReference type="GO" id="GO:0005737">
    <property type="term" value="C:cytoplasm"/>
    <property type="evidence" value="ECO:0007669"/>
    <property type="project" value="InterPro"/>
</dbReference>
<dbReference type="InterPro" id="IPR001412">
    <property type="entry name" value="aa-tRNA-synth_I_CS"/>
</dbReference>
<dbReference type="Pfam" id="PF03485">
    <property type="entry name" value="Arg_tRNA_synt_N"/>
    <property type="match status" value="1"/>
</dbReference>
<dbReference type="InterPro" id="IPR001278">
    <property type="entry name" value="Arg-tRNA-ligase"/>
</dbReference>
<dbReference type="PANTHER" id="PTHR11956:SF5">
    <property type="entry name" value="ARGININE--TRNA LIGASE, CYTOPLASMIC"/>
    <property type="match status" value="1"/>
</dbReference>
<protein>
    <recommendedName>
        <fullName evidence="5">Arginyl-tRNA synthetase</fullName>
    </recommendedName>
</protein>
<dbReference type="InterPro" id="IPR036695">
    <property type="entry name" value="Arg-tRNA-synth_N_sf"/>
</dbReference>
<proteinExistence type="inferred from homology"/>
<keyword evidence="6" id="KW-0648">Protein biosynthesis</keyword>
<evidence type="ECO:0000256" key="7">
    <source>
        <dbReference type="SAM" id="Coils"/>
    </source>
</evidence>
<feature type="domain" description="Arginyl tRNA synthetase N-terminal" evidence="8">
    <location>
        <begin position="82"/>
        <end position="158"/>
    </location>
</feature>
<dbReference type="PANTHER" id="PTHR11956">
    <property type="entry name" value="ARGINYL-TRNA SYNTHETASE"/>
    <property type="match status" value="1"/>
</dbReference>
<dbReference type="OrthoDB" id="68056at2759"/>
<gene>
    <name evidence="9" type="ORF">C0Q70_06146</name>
</gene>
<dbReference type="CDD" id="cd00671">
    <property type="entry name" value="ArgRS_core"/>
    <property type="match status" value="1"/>
</dbReference>
<dbReference type="PRINTS" id="PR01038">
    <property type="entry name" value="TRNASYNTHARG"/>
</dbReference>
<evidence type="ECO:0000256" key="1">
    <source>
        <dbReference type="ARBA" id="ARBA00022598"/>
    </source>
</evidence>
<dbReference type="InterPro" id="IPR014729">
    <property type="entry name" value="Rossmann-like_a/b/a_fold"/>
</dbReference>
<dbReference type="Pfam" id="PF00750">
    <property type="entry name" value="tRNA-synt_1d"/>
    <property type="match status" value="1"/>
</dbReference>
<dbReference type="Gene3D" id="3.40.50.620">
    <property type="entry name" value="HUPs"/>
    <property type="match status" value="1"/>
</dbReference>
<evidence type="ECO:0000256" key="3">
    <source>
        <dbReference type="ARBA" id="ARBA00022840"/>
    </source>
</evidence>
<dbReference type="GO" id="GO:0005524">
    <property type="term" value="F:ATP binding"/>
    <property type="evidence" value="ECO:0007669"/>
    <property type="project" value="UniProtKB-KW"/>
</dbReference>
<dbReference type="Gene3D" id="3.30.1360.70">
    <property type="entry name" value="Arginyl tRNA synthetase N-terminal domain"/>
    <property type="match status" value="1"/>
</dbReference>
<feature type="coiled-coil region" evidence="7">
    <location>
        <begin position="5"/>
        <end position="32"/>
    </location>
</feature>
<dbReference type="SUPFAM" id="SSF55190">
    <property type="entry name" value="Arginyl-tRNA synthetase (ArgRS), N-terminal 'additional' domain"/>
    <property type="match status" value="1"/>
</dbReference>
<dbReference type="Proteomes" id="UP000245119">
    <property type="component" value="Linkage Group LG3"/>
</dbReference>
<reference evidence="9 10" key="1">
    <citation type="submission" date="2018-04" db="EMBL/GenBank/DDBJ databases">
        <title>The genome of golden apple snail Pomacea canaliculata provides insight into stress tolerance and invasive adaptation.</title>
        <authorList>
            <person name="Liu C."/>
            <person name="Liu B."/>
            <person name="Ren Y."/>
            <person name="Zhang Y."/>
            <person name="Wang H."/>
            <person name="Li S."/>
            <person name="Jiang F."/>
            <person name="Yin L."/>
            <person name="Zhang G."/>
            <person name="Qian W."/>
            <person name="Fan W."/>
        </authorList>
    </citation>
    <scope>NUCLEOTIDE SEQUENCE [LARGE SCALE GENOMIC DNA]</scope>
    <source>
        <strain evidence="9">SZHN2017</strain>
        <tissue evidence="9">Muscle</tissue>
    </source>
</reference>
<comment type="caution">
    <text evidence="9">The sequence shown here is derived from an EMBL/GenBank/DDBJ whole genome shotgun (WGS) entry which is preliminary data.</text>
</comment>
<dbReference type="GO" id="GO:0004814">
    <property type="term" value="F:arginine-tRNA ligase activity"/>
    <property type="evidence" value="ECO:0007669"/>
    <property type="project" value="InterPro"/>
</dbReference>
<comment type="similarity">
    <text evidence="6">Belongs to the class-I aminoacyl-tRNA synthetase family.</text>
</comment>
<keyword evidence="4 6" id="KW-0030">Aminoacyl-tRNA synthetase</keyword>
<dbReference type="AlphaFoldDB" id="A0A2T7PND4"/>
<dbReference type="InterPro" id="IPR005148">
    <property type="entry name" value="Arg-tRNA-synth_N"/>
</dbReference>
<evidence type="ECO:0000256" key="6">
    <source>
        <dbReference type="RuleBase" id="RU363038"/>
    </source>
</evidence>
<keyword evidence="10" id="KW-1185">Reference proteome</keyword>
<dbReference type="InterPro" id="IPR035684">
    <property type="entry name" value="ArgRS_core"/>
</dbReference>
<evidence type="ECO:0000256" key="4">
    <source>
        <dbReference type="ARBA" id="ARBA00023146"/>
    </source>
</evidence>
<evidence type="ECO:0000256" key="5">
    <source>
        <dbReference type="ARBA" id="ARBA00033033"/>
    </source>
</evidence>
<dbReference type="SMART" id="SM01016">
    <property type="entry name" value="Arg_tRNA_synt_N"/>
    <property type="match status" value="1"/>
</dbReference>